<keyword evidence="3" id="KW-1185">Reference proteome</keyword>
<dbReference type="Proteomes" id="UP001595824">
    <property type="component" value="Unassembled WGS sequence"/>
</dbReference>
<dbReference type="Pfam" id="PF00561">
    <property type="entry name" value="Abhydrolase_1"/>
    <property type="match status" value="1"/>
</dbReference>
<dbReference type="InterPro" id="IPR029058">
    <property type="entry name" value="AB_hydrolase_fold"/>
</dbReference>
<dbReference type="PANTHER" id="PTHR43194:SF2">
    <property type="entry name" value="PEROXISOMAL MEMBRANE PROTEIN LPX1"/>
    <property type="match status" value="1"/>
</dbReference>
<keyword evidence="2" id="KW-0378">Hydrolase</keyword>
<name>A0ABV8TBW4_9ACTN</name>
<accession>A0ABV8TBW4</accession>
<feature type="domain" description="AB hydrolase-1" evidence="1">
    <location>
        <begin position="26"/>
        <end position="135"/>
    </location>
</feature>
<dbReference type="InterPro" id="IPR000073">
    <property type="entry name" value="AB_hydrolase_1"/>
</dbReference>
<dbReference type="RefSeq" id="WP_381738182.1">
    <property type="nucleotide sequence ID" value="NZ_JBHSDP010000009.1"/>
</dbReference>
<proteinExistence type="predicted"/>
<dbReference type="Gene3D" id="3.40.50.1820">
    <property type="entry name" value="alpha/beta hydrolase"/>
    <property type="match status" value="1"/>
</dbReference>
<sequence length="240" mass="25299">MDTGPHTADIDGVTLAYRAWGPADAPPVVLLHCRGADGTDWAPVARRLAGGPRPRRVYAPDLRGHGASSRLGARPGAYAHEALRDDVLGLLDALGIERADIVGHSLGGAVACLIAQHAPARVRRLVLEDVPAPVPLDPPRPLATRPRGELPYDWEMILATDRQRNAPDPAWAAGMGRITAPALLVAGGPSSSVPQDQITGLAALIPGARVVTVDAGHLVHEKRPEEFLAVVRPFLTDLPA</sequence>
<dbReference type="PRINTS" id="PR00111">
    <property type="entry name" value="ABHYDROLASE"/>
</dbReference>
<dbReference type="EMBL" id="JBHSDP010000009">
    <property type="protein sequence ID" value="MFC4328117.1"/>
    <property type="molecule type" value="Genomic_DNA"/>
</dbReference>
<evidence type="ECO:0000313" key="3">
    <source>
        <dbReference type="Proteomes" id="UP001595824"/>
    </source>
</evidence>
<dbReference type="PANTHER" id="PTHR43194">
    <property type="entry name" value="HYDROLASE ALPHA/BETA FOLD FAMILY"/>
    <property type="match status" value="1"/>
</dbReference>
<dbReference type="GO" id="GO:0016787">
    <property type="term" value="F:hydrolase activity"/>
    <property type="evidence" value="ECO:0007669"/>
    <property type="project" value="UniProtKB-KW"/>
</dbReference>
<protein>
    <submittedName>
        <fullName evidence="2">Alpha/beta fold hydrolase</fullName>
    </submittedName>
</protein>
<reference evidence="3" key="1">
    <citation type="journal article" date="2019" name="Int. J. Syst. Evol. Microbiol.">
        <title>The Global Catalogue of Microorganisms (GCM) 10K type strain sequencing project: providing services to taxonomists for standard genome sequencing and annotation.</title>
        <authorList>
            <consortium name="The Broad Institute Genomics Platform"/>
            <consortium name="The Broad Institute Genome Sequencing Center for Infectious Disease"/>
            <person name="Wu L."/>
            <person name="Ma J."/>
        </authorList>
    </citation>
    <scope>NUCLEOTIDE SEQUENCE [LARGE SCALE GENOMIC DNA]</scope>
    <source>
        <strain evidence="3">PCU 347</strain>
    </source>
</reference>
<dbReference type="SUPFAM" id="SSF53474">
    <property type="entry name" value="alpha/beta-Hydrolases"/>
    <property type="match status" value="1"/>
</dbReference>
<organism evidence="2 3">
    <name type="scientific">Streptomyces andamanensis</name>
    <dbReference type="NCBI Taxonomy" id="1565035"/>
    <lineage>
        <taxon>Bacteria</taxon>
        <taxon>Bacillati</taxon>
        <taxon>Actinomycetota</taxon>
        <taxon>Actinomycetes</taxon>
        <taxon>Kitasatosporales</taxon>
        <taxon>Streptomycetaceae</taxon>
        <taxon>Streptomyces</taxon>
    </lineage>
</organism>
<evidence type="ECO:0000259" key="1">
    <source>
        <dbReference type="Pfam" id="PF00561"/>
    </source>
</evidence>
<gene>
    <name evidence="2" type="ORF">ACFPC0_09770</name>
</gene>
<dbReference type="InterPro" id="IPR050228">
    <property type="entry name" value="Carboxylesterase_BioH"/>
</dbReference>
<evidence type="ECO:0000313" key="2">
    <source>
        <dbReference type="EMBL" id="MFC4328117.1"/>
    </source>
</evidence>
<comment type="caution">
    <text evidence="2">The sequence shown here is derived from an EMBL/GenBank/DDBJ whole genome shotgun (WGS) entry which is preliminary data.</text>
</comment>